<comment type="caution">
    <text evidence="3">The sequence shown here is derived from an EMBL/GenBank/DDBJ whole genome shotgun (WGS) entry which is preliminary data.</text>
</comment>
<accession>A0AA36MQG3</accession>
<evidence type="ECO:0008006" key="5">
    <source>
        <dbReference type="Google" id="ProtNLM"/>
    </source>
</evidence>
<keyword evidence="4" id="KW-1185">Reference proteome</keyword>
<dbReference type="Proteomes" id="UP001178507">
    <property type="component" value="Unassembled WGS sequence"/>
</dbReference>
<organism evidence="3 4">
    <name type="scientific">Effrenium voratum</name>
    <dbReference type="NCBI Taxonomy" id="2562239"/>
    <lineage>
        <taxon>Eukaryota</taxon>
        <taxon>Sar</taxon>
        <taxon>Alveolata</taxon>
        <taxon>Dinophyceae</taxon>
        <taxon>Suessiales</taxon>
        <taxon>Symbiodiniaceae</taxon>
        <taxon>Effrenium</taxon>
    </lineage>
</organism>
<reference evidence="3" key="1">
    <citation type="submission" date="2023-08" db="EMBL/GenBank/DDBJ databases">
        <authorList>
            <person name="Chen Y."/>
            <person name="Shah S."/>
            <person name="Dougan E. K."/>
            <person name="Thang M."/>
            <person name="Chan C."/>
        </authorList>
    </citation>
    <scope>NUCLEOTIDE SEQUENCE</scope>
</reference>
<evidence type="ECO:0000313" key="3">
    <source>
        <dbReference type="EMBL" id="CAJ1375527.1"/>
    </source>
</evidence>
<feature type="region of interest" description="Disordered" evidence="1">
    <location>
        <begin position="330"/>
        <end position="399"/>
    </location>
</feature>
<protein>
    <recommendedName>
        <fullName evidence="5">YHYH domain-containing protein</fullName>
    </recommendedName>
</protein>
<evidence type="ECO:0000256" key="2">
    <source>
        <dbReference type="SAM" id="SignalP"/>
    </source>
</evidence>
<name>A0AA36MQG3_9DINO</name>
<proteinExistence type="predicted"/>
<keyword evidence="2" id="KW-0732">Signal</keyword>
<feature type="signal peptide" evidence="2">
    <location>
        <begin position="1"/>
        <end position="17"/>
    </location>
</feature>
<evidence type="ECO:0000256" key="1">
    <source>
        <dbReference type="SAM" id="MobiDB-lite"/>
    </source>
</evidence>
<feature type="compositionally biased region" description="Low complexity" evidence="1">
    <location>
        <begin position="369"/>
        <end position="399"/>
    </location>
</feature>
<evidence type="ECO:0000313" key="4">
    <source>
        <dbReference type="Proteomes" id="UP001178507"/>
    </source>
</evidence>
<feature type="compositionally biased region" description="Low complexity" evidence="1">
    <location>
        <begin position="37"/>
        <end position="51"/>
    </location>
</feature>
<feature type="chain" id="PRO_5041368684" description="YHYH domain-containing protein" evidence="2">
    <location>
        <begin position="18"/>
        <end position="461"/>
    </location>
</feature>
<gene>
    <name evidence="3" type="ORF">EVOR1521_LOCUS4787</name>
</gene>
<dbReference type="EMBL" id="CAUJNA010000326">
    <property type="protein sequence ID" value="CAJ1375527.1"/>
    <property type="molecule type" value="Genomic_DNA"/>
</dbReference>
<sequence>MALFRALLVHLLRWADAQDCSGHGVTWGPGIGPPPDGCAGPATPGPTTQAPSGGGGTSGSCSNPSCGSPPCAAPLLGDVGCTTVAGQVSYDHEMLKAGDTIALNAHIYGPFEAGFGAQQENIIKNWGCSDASVVYDNEGGTDVGTAEARVAYLCNIQFPRLSGGVYYGVVGQCGGHTHDYHFHRSFSCLYSLSGGHSSKVGVVASYSMYGKWEDYAQQRLPLLDACGAHIGPTPESSTPVYHYHVQDGPPFTVACYGPSSSGGLVSVALCRSLHSQCDDDGGSGTTFTLKDKSVTYDRFCPCFDAAGSNMGSSIQELPALSSGEIYYSASHSGDTTTTVPSSQSTTLATQPMTETTTETAPETTEAETTEAQTTAETTAASTSSPGTTTTAASGSTAVDSTTAFASSGTSASTTAGATTAAATATPAATTRSVINVSLASAAVRSWSAGLVGLAVVTSAVF</sequence>
<dbReference type="AlphaFoldDB" id="A0AA36MQG3"/>
<feature type="region of interest" description="Disordered" evidence="1">
    <location>
        <begin position="31"/>
        <end position="59"/>
    </location>
</feature>
<feature type="compositionally biased region" description="Low complexity" evidence="1">
    <location>
        <begin position="335"/>
        <end position="363"/>
    </location>
</feature>